<feature type="domain" description="HTH cro/C1-type" evidence="1">
    <location>
        <begin position="10"/>
        <end position="62"/>
    </location>
</feature>
<dbReference type="AlphaFoldDB" id="A0A7W9HUT2"/>
<protein>
    <submittedName>
        <fullName evidence="2">Transcriptional regulator with XRE-family HTH domain</fullName>
    </submittedName>
</protein>
<keyword evidence="3" id="KW-1185">Reference proteome</keyword>
<dbReference type="InterPro" id="IPR011990">
    <property type="entry name" value="TPR-like_helical_dom_sf"/>
</dbReference>
<evidence type="ECO:0000313" key="3">
    <source>
        <dbReference type="Proteomes" id="UP000552097"/>
    </source>
</evidence>
<evidence type="ECO:0000259" key="1">
    <source>
        <dbReference type="PROSITE" id="PS50943"/>
    </source>
</evidence>
<dbReference type="SMART" id="SM00530">
    <property type="entry name" value="HTH_XRE"/>
    <property type="match status" value="1"/>
</dbReference>
<dbReference type="Gene3D" id="1.10.260.40">
    <property type="entry name" value="lambda repressor-like DNA-binding domains"/>
    <property type="match status" value="1"/>
</dbReference>
<evidence type="ECO:0000313" key="2">
    <source>
        <dbReference type="EMBL" id="MBB5808845.1"/>
    </source>
</evidence>
<dbReference type="GO" id="GO:0003677">
    <property type="term" value="F:DNA binding"/>
    <property type="evidence" value="ECO:0007669"/>
    <property type="project" value="InterPro"/>
</dbReference>
<proteinExistence type="predicted"/>
<dbReference type="SUPFAM" id="SSF47413">
    <property type="entry name" value="lambda repressor-like DNA-binding domains"/>
    <property type="match status" value="1"/>
</dbReference>
<dbReference type="Proteomes" id="UP000552097">
    <property type="component" value="Unassembled WGS sequence"/>
</dbReference>
<dbReference type="RefSeq" id="WP_312869817.1">
    <property type="nucleotide sequence ID" value="NZ_JACHMO010000001.1"/>
</dbReference>
<comment type="caution">
    <text evidence="2">The sequence shown here is derived from an EMBL/GenBank/DDBJ whole genome shotgun (WGS) entry which is preliminary data.</text>
</comment>
<dbReference type="InterPro" id="IPR010982">
    <property type="entry name" value="Lambda_DNA-bd_dom_sf"/>
</dbReference>
<dbReference type="Pfam" id="PF01381">
    <property type="entry name" value="HTH_3"/>
    <property type="match status" value="1"/>
</dbReference>
<reference evidence="2 3" key="1">
    <citation type="submission" date="2020-08" db="EMBL/GenBank/DDBJ databases">
        <title>Sequencing the genomes of 1000 actinobacteria strains.</title>
        <authorList>
            <person name="Klenk H.-P."/>
        </authorList>
    </citation>
    <scope>NUCLEOTIDE SEQUENCE [LARGE SCALE GENOMIC DNA]</scope>
    <source>
        <strain evidence="2 3">DSM 45486</strain>
    </source>
</reference>
<dbReference type="SUPFAM" id="SSF48452">
    <property type="entry name" value="TPR-like"/>
    <property type="match status" value="1"/>
</dbReference>
<accession>A0A7W9HUT2</accession>
<dbReference type="EMBL" id="JACHMO010000001">
    <property type="protein sequence ID" value="MBB5808845.1"/>
    <property type="molecule type" value="Genomic_DNA"/>
</dbReference>
<dbReference type="PROSITE" id="PS50943">
    <property type="entry name" value="HTH_CROC1"/>
    <property type="match status" value="1"/>
</dbReference>
<dbReference type="InterPro" id="IPR001387">
    <property type="entry name" value="Cro/C1-type_HTH"/>
</dbReference>
<name>A0A7W9HUT2_9PSEU</name>
<gene>
    <name evidence="2" type="ORF">F4560_008613</name>
</gene>
<organism evidence="2 3">
    <name type="scientific">Saccharothrix ecbatanensis</name>
    <dbReference type="NCBI Taxonomy" id="1105145"/>
    <lineage>
        <taxon>Bacteria</taxon>
        <taxon>Bacillati</taxon>
        <taxon>Actinomycetota</taxon>
        <taxon>Actinomycetes</taxon>
        <taxon>Pseudonocardiales</taxon>
        <taxon>Pseudonocardiaceae</taxon>
        <taxon>Saccharothrix</taxon>
    </lineage>
</organism>
<sequence length="440" mass="47634">MGSRREAFVARREAMGFTQEGLAAAVGVEFSTVGRWERGTLTPMPSRRRKIAKALDISLDELDTLLGHRPAQGVPSHPVQSTAQMPSTPPATTAICPTGQASGSLVMEAYDATARVDVGASPAEFLRPLTLDVQPPRRIGRNEVEQVKWMTGTLAASENLYGGGMAGDAGVAHLRWACRLLDTKAADAVRSAMFEAVGNLAGVVAFSAFDVGDHEAAARCFRFGLWCAEQGGSWELRAATLADMARQAIYVGKLDEALSLIEFAQVRADRLTATARAMIGIIRARLLAILGRHDEARAEVDRADMHFAERQAATDPPWLSYYDEAEHAGSSARALTPLAVAQKRPGEAAERLATAIRLHSDAYPRSRAFSRTRLATLHMTIGDPREGFQIGHQAVVEATVLHSRRMDEELHKLARATERHLSIPEVADLSHFLASATSDV</sequence>
<dbReference type="CDD" id="cd00093">
    <property type="entry name" value="HTH_XRE"/>
    <property type="match status" value="1"/>
</dbReference>